<comment type="caution">
    <text evidence="1">The sequence shown here is derived from an EMBL/GenBank/DDBJ whole genome shotgun (WGS) entry which is preliminary data.</text>
</comment>
<dbReference type="Proteomes" id="UP001519460">
    <property type="component" value="Unassembled WGS sequence"/>
</dbReference>
<evidence type="ECO:0000313" key="1">
    <source>
        <dbReference type="EMBL" id="KAK7504273.1"/>
    </source>
</evidence>
<proteinExistence type="predicted"/>
<protein>
    <submittedName>
        <fullName evidence="1">Uncharacterized protein</fullName>
    </submittedName>
</protein>
<gene>
    <name evidence="1" type="ORF">BaRGS_00004577</name>
</gene>
<reference evidence="1 2" key="1">
    <citation type="journal article" date="2023" name="Sci. Data">
        <title>Genome assembly of the Korean intertidal mud-creeper Batillaria attramentaria.</title>
        <authorList>
            <person name="Patra A.K."/>
            <person name="Ho P.T."/>
            <person name="Jun S."/>
            <person name="Lee S.J."/>
            <person name="Kim Y."/>
            <person name="Won Y.J."/>
        </authorList>
    </citation>
    <scope>NUCLEOTIDE SEQUENCE [LARGE SCALE GENOMIC DNA]</scope>
    <source>
        <strain evidence="1">Wonlab-2016</strain>
    </source>
</reference>
<name>A0ABD0LZ39_9CAEN</name>
<dbReference type="AlphaFoldDB" id="A0ABD0LZ39"/>
<evidence type="ECO:0000313" key="2">
    <source>
        <dbReference type="Proteomes" id="UP001519460"/>
    </source>
</evidence>
<keyword evidence="2" id="KW-1185">Reference proteome</keyword>
<organism evidence="1 2">
    <name type="scientific">Batillaria attramentaria</name>
    <dbReference type="NCBI Taxonomy" id="370345"/>
    <lineage>
        <taxon>Eukaryota</taxon>
        <taxon>Metazoa</taxon>
        <taxon>Spiralia</taxon>
        <taxon>Lophotrochozoa</taxon>
        <taxon>Mollusca</taxon>
        <taxon>Gastropoda</taxon>
        <taxon>Caenogastropoda</taxon>
        <taxon>Sorbeoconcha</taxon>
        <taxon>Cerithioidea</taxon>
        <taxon>Batillariidae</taxon>
        <taxon>Batillaria</taxon>
    </lineage>
</organism>
<dbReference type="EMBL" id="JACVVK020000016">
    <property type="protein sequence ID" value="KAK7504273.1"/>
    <property type="molecule type" value="Genomic_DNA"/>
</dbReference>
<sequence length="76" mass="8375">MSTRAVSVHLSRVPCGADYKRSSLVTSGSVPLVKCHGPWLHNPRSFFLRKWLSAGLGNWAELSPQAQARRLGQKMG</sequence>
<accession>A0ABD0LZ39</accession>